<sequence>MERHILIVQGNPNEGQEDEFNDWYSNTHLDEVLDIPGFVSAQRYVHVPVSLHHGKAAPEAKHRYIAVYEIEGDLDAAVKAFADTQPQLTPTAAFDPDKVSLVYEPVTEKVVEKPRTPSGSGQSAD</sequence>
<evidence type="ECO:0008006" key="3">
    <source>
        <dbReference type="Google" id="ProtNLM"/>
    </source>
</evidence>
<reference evidence="1 2" key="1">
    <citation type="submission" date="2024-01" db="EMBL/GenBank/DDBJ databases">
        <title>Draft genome sequence of Gordonia sp. LSe1-13.</title>
        <authorList>
            <person name="Suphannarot A."/>
            <person name="Mingma R."/>
        </authorList>
    </citation>
    <scope>NUCLEOTIDE SEQUENCE [LARGE SCALE GENOMIC DNA]</scope>
    <source>
        <strain evidence="1 2">LSe1-13</strain>
    </source>
</reference>
<dbReference type="InterPro" id="IPR011008">
    <property type="entry name" value="Dimeric_a/b-barrel"/>
</dbReference>
<evidence type="ECO:0000313" key="1">
    <source>
        <dbReference type="EMBL" id="MEE3853042.1"/>
    </source>
</evidence>
<keyword evidence="2" id="KW-1185">Reference proteome</keyword>
<dbReference type="Gene3D" id="3.30.70.100">
    <property type="match status" value="1"/>
</dbReference>
<accession>A0ABU7MJ54</accession>
<dbReference type="EMBL" id="JAZDUF010000008">
    <property type="protein sequence ID" value="MEE3853042.1"/>
    <property type="molecule type" value="Genomic_DNA"/>
</dbReference>
<comment type="caution">
    <text evidence="1">The sequence shown here is derived from an EMBL/GenBank/DDBJ whole genome shotgun (WGS) entry which is preliminary data.</text>
</comment>
<proteinExistence type="predicted"/>
<protein>
    <recommendedName>
        <fullName evidence="3">EthD family reductase</fullName>
    </recommendedName>
</protein>
<evidence type="ECO:0000313" key="2">
    <source>
        <dbReference type="Proteomes" id="UP001347146"/>
    </source>
</evidence>
<name>A0ABU7MJ54_9ACTN</name>
<dbReference type="Proteomes" id="UP001347146">
    <property type="component" value="Unassembled WGS sequence"/>
</dbReference>
<dbReference type="SUPFAM" id="SSF54909">
    <property type="entry name" value="Dimeric alpha+beta barrel"/>
    <property type="match status" value="1"/>
</dbReference>
<organism evidence="1 2">
    <name type="scientific">Gordonia sesuvii</name>
    <dbReference type="NCBI Taxonomy" id="3116777"/>
    <lineage>
        <taxon>Bacteria</taxon>
        <taxon>Bacillati</taxon>
        <taxon>Actinomycetota</taxon>
        <taxon>Actinomycetes</taxon>
        <taxon>Mycobacteriales</taxon>
        <taxon>Gordoniaceae</taxon>
        <taxon>Gordonia</taxon>
    </lineage>
</organism>
<dbReference type="RefSeq" id="WP_330435817.1">
    <property type="nucleotide sequence ID" value="NZ_JAZDUF010000008.1"/>
</dbReference>
<gene>
    <name evidence="1" type="ORF">VZC37_22085</name>
</gene>